<dbReference type="Pfam" id="PF05954">
    <property type="entry name" value="Phage_GPD"/>
    <property type="match status" value="1"/>
</dbReference>
<dbReference type="RefSeq" id="WP_133602713.1">
    <property type="nucleotide sequence ID" value="NZ_JAUFPJ010000002.1"/>
</dbReference>
<dbReference type="Pfam" id="PF04717">
    <property type="entry name" value="Phage_base_V"/>
    <property type="match status" value="1"/>
</dbReference>
<reference evidence="2 3" key="1">
    <citation type="submission" date="2019-03" db="EMBL/GenBank/DDBJ databases">
        <title>Genomic Encyclopedia of Type Strains, Phase IV (KMG-IV): sequencing the most valuable type-strain genomes for metagenomic binning, comparative biology and taxonomic classification.</title>
        <authorList>
            <person name="Goeker M."/>
        </authorList>
    </citation>
    <scope>NUCLEOTIDE SEQUENCE [LARGE SCALE GENOMIC DNA]</scope>
    <source>
        <strain evidence="2 3">DSM 25082</strain>
    </source>
</reference>
<name>A0A4R6N8P9_9BURK</name>
<evidence type="ECO:0000259" key="1">
    <source>
        <dbReference type="Pfam" id="PF04717"/>
    </source>
</evidence>
<organism evidence="2 3">
    <name type="scientific">Roseateles asaccharophilus</name>
    <dbReference type="NCBI Taxonomy" id="582607"/>
    <lineage>
        <taxon>Bacteria</taxon>
        <taxon>Pseudomonadati</taxon>
        <taxon>Pseudomonadota</taxon>
        <taxon>Betaproteobacteria</taxon>
        <taxon>Burkholderiales</taxon>
        <taxon>Sphaerotilaceae</taxon>
        <taxon>Roseateles</taxon>
    </lineage>
</organism>
<dbReference type="SUPFAM" id="SSF69255">
    <property type="entry name" value="gp5 N-terminal domain-like"/>
    <property type="match status" value="1"/>
</dbReference>
<dbReference type="InterPro" id="IPR006531">
    <property type="entry name" value="Gp5/Vgr_OB"/>
</dbReference>
<protein>
    <submittedName>
        <fullName evidence="2">Rhs element Vgr protein</fullName>
    </submittedName>
</protein>
<keyword evidence="3" id="KW-1185">Reference proteome</keyword>
<dbReference type="InterPro" id="IPR006533">
    <property type="entry name" value="T6SS_Vgr_RhsGE"/>
</dbReference>
<evidence type="ECO:0000313" key="3">
    <source>
        <dbReference type="Proteomes" id="UP000295357"/>
    </source>
</evidence>
<sequence>MASKPSDQSDGALRLVISCDGADQEGLPLISVTIRKALNSVPWARIVLADGDMPEGKMPQSDAALFKPGAKLAIRAGYGDQDTQIFAGLLVRHGLKISAGNDARLVLECRDAACKMTLGRRSANYVDQKDSDIISGLIERAGLSATVQASDISHKELVQYYCSDWDFMLSRAQALGMVVRVDDGAVHIAAPEAGSAALSVAWGDELMDFQADIDARSQWKAVQAASWSLSSQALLQSASSASTAVGSQGDLDGATLSAVAGPSTLQLQSSAPQEQAALEAWAKATQLRAALARVRGRMSFQGTALAKPGVVVALSGVGTRFSGDVYLSAVEHQLVDGNWICLAEFGLDPELHTQRGDVQAPPGAGLLPGVGGLQIGKVIKLDGDPEGQNKIQVSLPTWQCETEGVWARLLQFHASSGFGAFFLPEVGDEVLLGYLNDDPCHPVVLGSLYSSARTPPYALAAENDTKALVTRCQHRFEFNEADKIITLTTPAKNQLVLDDKDQSILIKDQHGNSIKLSSEGIALDSPKDIKLNAKGGISLEAVNAITLKSQADFKANALNISCEAQMALSAKGSASAELSASGQTTVKGALVMIN</sequence>
<proteinExistence type="predicted"/>
<dbReference type="Proteomes" id="UP000295357">
    <property type="component" value="Unassembled WGS sequence"/>
</dbReference>
<feature type="domain" description="Gp5/Type VI secretion system Vgr protein OB-fold" evidence="1">
    <location>
        <begin position="375"/>
        <end position="449"/>
    </location>
</feature>
<evidence type="ECO:0000313" key="2">
    <source>
        <dbReference type="EMBL" id="TDP11951.1"/>
    </source>
</evidence>
<accession>A0A4R6N8P9</accession>
<dbReference type="EMBL" id="SNXE01000002">
    <property type="protein sequence ID" value="TDP11951.1"/>
    <property type="molecule type" value="Genomic_DNA"/>
</dbReference>
<dbReference type="OrthoDB" id="1907165at2"/>
<dbReference type="Gene3D" id="2.40.50.230">
    <property type="entry name" value="Gp5 N-terminal domain"/>
    <property type="match status" value="1"/>
</dbReference>
<comment type="caution">
    <text evidence="2">The sequence shown here is derived from an EMBL/GenBank/DDBJ whole genome shotgun (WGS) entry which is preliminary data.</text>
</comment>
<dbReference type="SUPFAM" id="SSF69279">
    <property type="entry name" value="Phage tail proteins"/>
    <property type="match status" value="1"/>
</dbReference>
<dbReference type="AlphaFoldDB" id="A0A4R6N8P9"/>
<dbReference type="NCBIfam" id="TIGR01646">
    <property type="entry name" value="vgr_GE"/>
    <property type="match status" value="1"/>
</dbReference>
<gene>
    <name evidence="2" type="ORF">DFR39_102337</name>
</gene>
<dbReference type="InterPro" id="IPR037026">
    <property type="entry name" value="Vgr_OB-fold_dom_sf"/>
</dbReference>